<dbReference type="GO" id="GO:1990817">
    <property type="term" value="F:poly(A) RNA polymerase activity"/>
    <property type="evidence" value="ECO:0007669"/>
    <property type="project" value="TreeGrafter"/>
</dbReference>
<evidence type="ECO:0000256" key="1">
    <source>
        <dbReference type="SAM" id="Phobius"/>
    </source>
</evidence>
<dbReference type="Pfam" id="PF20750">
    <property type="entry name" value="PAP_NTPase"/>
    <property type="match status" value="1"/>
</dbReference>
<sequence length="350" mass="39366">MNSDDITQFVMVVTTTASSNKTPDVDSQSILPAETVSYTIHVLRRAEEVDEAMSSFENEEKRHTTKYKKYICINWSSFTKRPTRNQQQTAASLLIPPPPPDVDSQSILPAETVSYTIHVLRRAEEVDEAMSSFENEEKRHQYVFLLPFGLRSLRIVCGMMVGTQSVNSPKSYGITKPLSLAGPSAADFKRNLELEMFLVDEGLYESEEDTMRREEVLGRIDQVLAIAQWPLSLKVMYFTVVDLSSYWLLLVFGLLVLYLLFQVFFMCCSLRLVMLISGMEKAEDGARSDSLQKSQIRQNHDAIDVITKTQRSTCGGQTDRVQKPLIETQSASRGGGAVIITHIKTSGERG</sequence>
<dbReference type="PANTHER" id="PTHR10682">
    <property type="entry name" value="POLY A POLYMERASE"/>
    <property type="match status" value="1"/>
</dbReference>
<keyword evidence="1" id="KW-1133">Transmembrane helix</keyword>
<keyword evidence="1" id="KW-0472">Membrane</keyword>
<name>A0A8S9JWL3_BRACR</name>
<dbReference type="EMBL" id="QGKY02000246">
    <property type="protein sequence ID" value="KAF2586007.1"/>
    <property type="molecule type" value="Genomic_DNA"/>
</dbReference>
<gene>
    <name evidence="3" type="ORF">F2Q70_00034059</name>
</gene>
<evidence type="ECO:0000313" key="3">
    <source>
        <dbReference type="EMBL" id="KAF2586007.1"/>
    </source>
</evidence>
<dbReference type="PANTHER" id="PTHR10682:SF36">
    <property type="entry name" value="NUCLEAR POLY(A) POLYMERASE 4"/>
    <property type="match status" value="1"/>
</dbReference>
<proteinExistence type="predicted"/>
<feature type="transmembrane region" description="Helical" evidence="1">
    <location>
        <begin position="246"/>
        <end position="273"/>
    </location>
</feature>
<dbReference type="GO" id="GO:0005634">
    <property type="term" value="C:nucleus"/>
    <property type="evidence" value="ECO:0007669"/>
    <property type="project" value="TreeGrafter"/>
</dbReference>
<keyword evidence="1" id="KW-0812">Transmembrane</keyword>
<accession>A0A8S9JWL3</accession>
<dbReference type="AlphaFoldDB" id="A0A8S9JWL3"/>
<dbReference type="InterPro" id="IPR048840">
    <property type="entry name" value="PolA_pol_NTPase"/>
</dbReference>
<protein>
    <recommendedName>
        <fullName evidence="2">Poly(A) polymerase nucleotidyltransferase domain-containing protein</fullName>
    </recommendedName>
</protein>
<dbReference type="SUPFAM" id="SSF81301">
    <property type="entry name" value="Nucleotidyltransferase"/>
    <property type="match status" value="1"/>
</dbReference>
<reference evidence="3" key="1">
    <citation type="submission" date="2019-12" db="EMBL/GenBank/DDBJ databases">
        <title>Genome sequencing and annotation of Brassica cretica.</title>
        <authorList>
            <person name="Studholme D.J."/>
            <person name="Sarris P.F."/>
        </authorList>
    </citation>
    <scope>NUCLEOTIDE SEQUENCE</scope>
    <source>
        <strain evidence="3">PFS-102/07</strain>
        <tissue evidence="3">Leaf</tissue>
    </source>
</reference>
<feature type="domain" description="Poly(A) polymerase nucleotidyltransferase" evidence="2">
    <location>
        <begin position="173"/>
        <end position="224"/>
    </location>
</feature>
<dbReference type="InterPro" id="IPR043519">
    <property type="entry name" value="NT_sf"/>
</dbReference>
<comment type="caution">
    <text evidence="3">The sequence shown here is derived from an EMBL/GenBank/DDBJ whole genome shotgun (WGS) entry which is preliminary data.</text>
</comment>
<organism evidence="3">
    <name type="scientific">Brassica cretica</name>
    <name type="common">Mustard</name>
    <dbReference type="NCBI Taxonomy" id="69181"/>
    <lineage>
        <taxon>Eukaryota</taxon>
        <taxon>Viridiplantae</taxon>
        <taxon>Streptophyta</taxon>
        <taxon>Embryophyta</taxon>
        <taxon>Tracheophyta</taxon>
        <taxon>Spermatophyta</taxon>
        <taxon>Magnoliopsida</taxon>
        <taxon>eudicotyledons</taxon>
        <taxon>Gunneridae</taxon>
        <taxon>Pentapetalae</taxon>
        <taxon>rosids</taxon>
        <taxon>malvids</taxon>
        <taxon>Brassicales</taxon>
        <taxon>Brassicaceae</taxon>
        <taxon>Brassiceae</taxon>
        <taxon>Brassica</taxon>
    </lineage>
</organism>
<evidence type="ECO:0000259" key="2">
    <source>
        <dbReference type="Pfam" id="PF20750"/>
    </source>
</evidence>